<reference evidence="2" key="1">
    <citation type="journal article" date="2022" name="New Phytol.">
        <title>Evolutionary transition to the ectomycorrhizal habit in the genomes of a hyperdiverse lineage of mushroom-forming fungi.</title>
        <authorList>
            <person name="Looney B."/>
            <person name="Miyauchi S."/>
            <person name="Morin E."/>
            <person name="Drula E."/>
            <person name="Courty P.E."/>
            <person name="Kohler A."/>
            <person name="Kuo A."/>
            <person name="LaButti K."/>
            <person name="Pangilinan J."/>
            <person name="Lipzen A."/>
            <person name="Riley R."/>
            <person name="Andreopoulos W."/>
            <person name="He G."/>
            <person name="Johnson J."/>
            <person name="Nolan M."/>
            <person name="Tritt A."/>
            <person name="Barry K.W."/>
            <person name="Grigoriev I.V."/>
            <person name="Nagy L.G."/>
            <person name="Hibbett D."/>
            <person name="Henrissat B."/>
            <person name="Matheny P.B."/>
            <person name="Labbe J."/>
            <person name="Martin F.M."/>
        </authorList>
    </citation>
    <scope>NUCLEOTIDE SEQUENCE</scope>
    <source>
        <strain evidence="2">BPL690</strain>
    </source>
</reference>
<gene>
    <name evidence="2" type="ORF">B0F90DRAFT_1814863</name>
</gene>
<evidence type="ECO:0000256" key="1">
    <source>
        <dbReference type="SAM" id="MobiDB-lite"/>
    </source>
</evidence>
<keyword evidence="3" id="KW-1185">Reference proteome</keyword>
<protein>
    <submittedName>
        <fullName evidence="2">Uncharacterized protein</fullName>
    </submittedName>
</protein>
<feature type="compositionally biased region" description="Basic and acidic residues" evidence="1">
    <location>
        <begin position="299"/>
        <end position="312"/>
    </location>
</feature>
<evidence type="ECO:0000313" key="2">
    <source>
        <dbReference type="EMBL" id="KAI0306056.1"/>
    </source>
</evidence>
<feature type="region of interest" description="Disordered" evidence="1">
    <location>
        <begin position="263"/>
        <end position="327"/>
    </location>
</feature>
<comment type="caution">
    <text evidence="2">The sequence shown here is derived from an EMBL/GenBank/DDBJ whole genome shotgun (WGS) entry which is preliminary data.</text>
</comment>
<dbReference type="Proteomes" id="UP001203297">
    <property type="component" value="Unassembled WGS sequence"/>
</dbReference>
<proteinExistence type="predicted"/>
<sequence length="380" mass="41064">MTSPIRNTTTLSELIKANLASLIQEHLRPIVDELAAQHRTLLTHSALLTHNHNVNDYQMARLENLRNLEQSINFKVAGALAFDPWQHPTIGTNLREPVPADPRLIPQFPPLESATPAQRAAESATLVAQAGISARRLGVPLTLHDFPCSPATHGETENEDPMHSSVPLFGLRAPRWRVKEGLPLDEEPGLATYDGVPALPSGKKGRKLYAKKLTLMRKAASANTPSRTLPIPGPASALTRLPTATPVVLSEVSPQFALETSTEPFIPKKASGRSGPTTSKRIPSTSCSKRSGASQQQHQCDKIKQEGSEPESKRRRRSAAPNVAGPNISLILGSMSIKNSSGPGQQQLRRSARIARTSKMVMANPTPKSCSSVAENIRGH</sequence>
<accession>A0AAD4M918</accession>
<dbReference type="EMBL" id="WTXG01000004">
    <property type="protein sequence ID" value="KAI0306056.1"/>
    <property type="molecule type" value="Genomic_DNA"/>
</dbReference>
<feature type="compositionally biased region" description="Polar residues" evidence="1">
    <location>
        <begin position="274"/>
        <end position="298"/>
    </location>
</feature>
<organism evidence="2 3">
    <name type="scientific">Multifurca ochricompacta</name>
    <dbReference type="NCBI Taxonomy" id="376703"/>
    <lineage>
        <taxon>Eukaryota</taxon>
        <taxon>Fungi</taxon>
        <taxon>Dikarya</taxon>
        <taxon>Basidiomycota</taxon>
        <taxon>Agaricomycotina</taxon>
        <taxon>Agaricomycetes</taxon>
        <taxon>Russulales</taxon>
        <taxon>Russulaceae</taxon>
        <taxon>Multifurca</taxon>
    </lineage>
</organism>
<name>A0AAD4M918_9AGAM</name>
<evidence type="ECO:0000313" key="3">
    <source>
        <dbReference type="Proteomes" id="UP001203297"/>
    </source>
</evidence>
<dbReference type="AlphaFoldDB" id="A0AAD4M918"/>